<feature type="compositionally biased region" description="Basic and acidic residues" evidence="1">
    <location>
        <begin position="1"/>
        <end position="10"/>
    </location>
</feature>
<feature type="region of interest" description="Disordered" evidence="1">
    <location>
        <begin position="1"/>
        <end position="56"/>
    </location>
</feature>
<comment type="caution">
    <text evidence="2">The sequence shown here is derived from an EMBL/GenBank/DDBJ whole genome shotgun (WGS) entry which is preliminary data.</text>
</comment>
<sequence length="56" mass="6348">MSSRGRRPDLSHVCFQATREGRDAHVPTRNSPVRKPEGPQSAAWPSLDRRMPLRVP</sequence>
<protein>
    <submittedName>
        <fullName evidence="2">Uncharacterized protein</fullName>
    </submittedName>
</protein>
<dbReference type="Proteomes" id="UP000195569">
    <property type="component" value="Unassembled WGS sequence"/>
</dbReference>
<reference evidence="2" key="1">
    <citation type="submission" date="2016-12" db="EMBL/GenBank/DDBJ databases">
        <authorList>
            <person name="Moulin L."/>
        </authorList>
    </citation>
    <scope>NUCLEOTIDE SEQUENCE [LARGE SCALE GENOMIC DNA]</scope>
    <source>
        <strain evidence="2">STM 7183</strain>
    </source>
</reference>
<organism evidence="2 3">
    <name type="scientific">Paraburkholderia piptadeniae</name>
    <dbReference type="NCBI Taxonomy" id="1701573"/>
    <lineage>
        <taxon>Bacteria</taxon>
        <taxon>Pseudomonadati</taxon>
        <taxon>Pseudomonadota</taxon>
        <taxon>Betaproteobacteria</taxon>
        <taxon>Burkholderiales</taxon>
        <taxon>Burkholderiaceae</taxon>
        <taxon>Paraburkholderia</taxon>
    </lineage>
</organism>
<feature type="compositionally biased region" description="Basic and acidic residues" evidence="1">
    <location>
        <begin position="47"/>
        <end position="56"/>
    </location>
</feature>
<dbReference type="AlphaFoldDB" id="A0A1N7SUB1"/>
<evidence type="ECO:0000313" key="3">
    <source>
        <dbReference type="Proteomes" id="UP000195569"/>
    </source>
</evidence>
<accession>A0A1N7SUB1</accession>
<keyword evidence="3" id="KW-1185">Reference proteome</keyword>
<proteinExistence type="predicted"/>
<dbReference type="EMBL" id="CYGY02000083">
    <property type="protein sequence ID" value="SIT50507.1"/>
    <property type="molecule type" value="Genomic_DNA"/>
</dbReference>
<name>A0A1N7SUB1_9BURK</name>
<gene>
    <name evidence="2" type="ORF">BN2476_830078</name>
</gene>
<evidence type="ECO:0000313" key="2">
    <source>
        <dbReference type="EMBL" id="SIT50507.1"/>
    </source>
</evidence>
<evidence type="ECO:0000256" key="1">
    <source>
        <dbReference type="SAM" id="MobiDB-lite"/>
    </source>
</evidence>